<sequence length="227" mass="26434">MAAVRHWPPYQLDIKNAFVHGDLQEEVYMERPPGFVARGSLTKGLGGLKYFLGIEVAQSRLAFQSWQHDSDEHDPSSSRDSSWFRRDFRARGFQFFEDDDIEIETIFRSAFGGNRYYYWSFINEEPQWRNSSSNFNSHRWNWRHQYSDYDESTNSDNSESDLSSERLTLGLNAFGPLNLEDVKNAYRLCALKWHPDRHQDTSKVVAAEKFKACSAAYQCLCDKLGLS</sequence>
<reference evidence="2 3" key="1">
    <citation type="journal article" date="2017" name="Genome Biol.">
        <title>New reference genome sequences of hot pepper reveal the massive evolution of plant disease-resistance genes by retroduplication.</title>
        <authorList>
            <person name="Kim S."/>
            <person name="Park J."/>
            <person name="Yeom S.I."/>
            <person name="Kim Y.M."/>
            <person name="Seo E."/>
            <person name="Kim K.T."/>
            <person name="Kim M.S."/>
            <person name="Lee J.M."/>
            <person name="Cheong K."/>
            <person name="Shin H.S."/>
            <person name="Kim S.B."/>
            <person name="Han K."/>
            <person name="Lee J."/>
            <person name="Park M."/>
            <person name="Lee H.A."/>
            <person name="Lee H.Y."/>
            <person name="Lee Y."/>
            <person name="Oh S."/>
            <person name="Lee J.H."/>
            <person name="Choi E."/>
            <person name="Choi E."/>
            <person name="Lee S.E."/>
            <person name="Jeon J."/>
            <person name="Kim H."/>
            <person name="Choi G."/>
            <person name="Song H."/>
            <person name="Lee J."/>
            <person name="Lee S.C."/>
            <person name="Kwon J.K."/>
            <person name="Lee H.Y."/>
            <person name="Koo N."/>
            <person name="Hong Y."/>
            <person name="Kim R.W."/>
            <person name="Kang W.H."/>
            <person name="Huh J.H."/>
            <person name="Kang B.C."/>
            <person name="Yang T.J."/>
            <person name="Lee Y.H."/>
            <person name="Bennetzen J.L."/>
            <person name="Choi D."/>
        </authorList>
    </citation>
    <scope>NUCLEOTIDE SEQUENCE [LARGE SCALE GENOMIC DNA]</scope>
    <source>
        <strain evidence="3">cv. PBC81</strain>
    </source>
</reference>
<gene>
    <name evidence="2" type="ORF">CQW23_07134</name>
</gene>
<dbReference type="Proteomes" id="UP000224567">
    <property type="component" value="Unassembled WGS sequence"/>
</dbReference>
<protein>
    <submittedName>
        <fullName evidence="2">DnaJ-like protein subfamily B member 8</fullName>
    </submittedName>
</protein>
<dbReference type="Gene3D" id="1.10.287.110">
    <property type="entry name" value="DnaJ domain"/>
    <property type="match status" value="1"/>
</dbReference>
<dbReference type="SMART" id="SM00271">
    <property type="entry name" value="DnaJ"/>
    <property type="match status" value="1"/>
</dbReference>
<dbReference type="SUPFAM" id="SSF46565">
    <property type="entry name" value="Chaperone J-domain"/>
    <property type="match status" value="1"/>
</dbReference>
<reference evidence="3" key="2">
    <citation type="journal article" date="2017" name="J. Anim. Genet.">
        <title>Multiple reference genome sequences of hot pepper reveal the massive evolution of plant disease resistance genes by retroduplication.</title>
        <authorList>
            <person name="Kim S."/>
            <person name="Park J."/>
            <person name="Yeom S.-I."/>
            <person name="Kim Y.-M."/>
            <person name="Seo E."/>
            <person name="Kim K.-T."/>
            <person name="Kim M.-S."/>
            <person name="Lee J.M."/>
            <person name="Cheong K."/>
            <person name="Shin H.-S."/>
            <person name="Kim S.-B."/>
            <person name="Han K."/>
            <person name="Lee J."/>
            <person name="Park M."/>
            <person name="Lee H.-A."/>
            <person name="Lee H.-Y."/>
            <person name="Lee Y."/>
            <person name="Oh S."/>
            <person name="Lee J.H."/>
            <person name="Choi E."/>
            <person name="Choi E."/>
            <person name="Lee S.E."/>
            <person name="Jeon J."/>
            <person name="Kim H."/>
            <person name="Choi G."/>
            <person name="Song H."/>
            <person name="Lee J."/>
            <person name="Lee S.-C."/>
            <person name="Kwon J.-K."/>
            <person name="Lee H.-Y."/>
            <person name="Koo N."/>
            <person name="Hong Y."/>
            <person name="Kim R.W."/>
            <person name="Kang W.-H."/>
            <person name="Huh J.H."/>
            <person name="Kang B.-C."/>
            <person name="Yang T.-J."/>
            <person name="Lee Y.-H."/>
            <person name="Bennetzen J.L."/>
            <person name="Choi D."/>
        </authorList>
    </citation>
    <scope>NUCLEOTIDE SEQUENCE [LARGE SCALE GENOMIC DNA]</scope>
    <source>
        <strain evidence="3">cv. PBC81</strain>
    </source>
</reference>
<accession>A0A2G2X5A9</accession>
<dbReference type="Pfam" id="PF00226">
    <property type="entry name" value="DnaJ"/>
    <property type="match status" value="1"/>
</dbReference>
<feature type="domain" description="J" evidence="1">
    <location>
        <begin position="164"/>
        <end position="225"/>
    </location>
</feature>
<dbReference type="PROSITE" id="PS50076">
    <property type="entry name" value="DNAJ_2"/>
    <property type="match status" value="1"/>
</dbReference>
<dbReference type="STRING" id="33114.A0A2G2X5A9"/>
<proteinExistence type="predicted"/>
<dbReference type="InterPro" id="IPR001623">
    <property type="entry name" value="DnaJ_domain"/>
</dbReference>
<name>A0A2G2X5A9_CAPBA</name>
<comment type="caution">
    <text evidence="2">The sequence shown here is derived from an EMBL/GenBank/DDBJ whole genome shotgun (WGS) entry which is preliminary data.</text>
</comment>
<dbReference type="EMBL" id="MLFT02000003">
    <property type="protein sequence ID" value="PHT52672.1"/>
    <property type="molecule type" value="Genomic_DNA"/>
</dbReference>
<evidence type="ECO:0000313" key="3">
    <source>
        <dbReference type="Proteomes" id="UP000224567"/>
    </source>
</evidence>
<dbReference type="CDD" id="cd06257">
    <property type="entry name" value="DnaJ"/>
    <property type="match status" value="1"/>
</dbReference>
<dbReference type="OrthoDB" id="10250354at2759"/>
<evidence type="ECO:0000259" key="1">
    <source>
        <dbReference type="PROSITE" id="PS50076"/>
    </source>
</evidence>
<dbReference type="AlphaFoldDB" id="A0A2G2X5A9"/>
<dbReference type="PANTHER" id="PTHR45376">
    <property type="entry name" value="CHAPERONE DNAJ-DOMAIN SUPERFAMILY PROTEIN-RELATED"/>
    <property type="match status" value="1"/>
</dbReference>
<evidence type="ECO:0000313" key="2">
    <source>
        <dbReference type="EMBL" id="PHT52672.1"/>
    </source>
</evidence>
<organism evidence="2 3">
    <name type="scientific">Capsicum baccatum</name>
    <name type="common">Peruvian pepper</name>
    <dbReference type="NCBI Taxonomy" id="33114"/>
    <lineage>
        <taxon>Eukaryota</taxon>
        <taxon>Viridiplantae</taxon>
        <taxon>Streptophyta</taxon>
        <taxon>Embryophyta</taxon>
        <taxon>Tracheophyta</taxon>
        <taxon>Spermatophyta</taxon>
        <taxon>Magnoliopsida</taxon>
        <taxon>eudicotyledons</taxon>
        <taxon>Gunneridae</taxon>
        <taxon>Pentapetalae</taxon>
        <taxon>asterids</taxon>
        <taxon>lamiids</taxon>
        <taxon>Solanales</taxon>
        <taxon>Solanaceae</taxon>
        <taxon>Solanoideae</taxon>
        <taxon>Capsiceae</taxon>
        <taxon>Capsicum</taxon>
    </lineage>
</organism>
<keyword evidence="3" id="KW-1185">Reference proteome</keyword>
<dbReference type="PANTHER" id="PTHR45376:SF1">
    <property type="entry name" value="CHAPERONE DNAJ-DOMAIN SUPERFAMILY PROTEIN-RELATED"/>
    <property type="match status" value="1"/>
</dbReference>
<dbReference type="InterPro" id="IPR036869">
    <property type="entry name" value="J_dom_sf"/>
</dbReference>